<name>A0A0A9EH63_ARUDO</name>
<reference evidence="1" key="2">
    <citation type="journal article" date="2015" name="Data Brief">
        <title>Shoot transcriptome of the giant reed, Arundo donax.</title>
        <authorList>
            <person name="Barrero R.A."/>
            <person name="Guerrero F.D."/>
            <person name="Moolhuijzen P."/>
            <person name="Goolsby J.A."/>
            <person name="Tidwell J."/>
            <person name="Bellgard S.E."/>
            <person name="Bellgard M.I."/>
        </authorList>
    </citation>
    <scope>NUCLEOTIDE SEQUENCE</scope>
    <source>
        <tissue evidence="1">Shoot tissue taken approximately 20 cm above the soil surface</tissue>
    </source>
</reference>
<accession>A0A0A9EH63</accession>
<dbReference type="EMBL" id="GBRH01199532">
    <property type="protein sequence ID" value="JAD98363.1"/>
    <property type="molecule type" value="Transcribed_RNA"/>
</dbReference>
<evidence type="ECO:0000313" key="1">
    <source>
        <dbReference type="EMBL" id="JAD98363.1"/>
    </source>
</evidence>
<proteinExistence type="predicted"/>
<sequence>MSNGTASLIKMHGNRYFVKNYLIKMHGSTYTS</sequence>
<organism evidence="1">
    <name type="scientific">Arundo donax</name>
    <name type="common">Giant reed</name>
    <name type="synonym">Donax arundinaceus</name>
    <dbReference type="NCBI Taxonomy" id="35708"/>
    <lineage>
        <taxon>Eukaryota</taxon>
        <taxon>Viridiplantae</taxon>
        <taxon>Streptophyta</taxon>
        <taxon>Embryophyta</taxon>
        <taxon>Tracheophyta</taxon>
        <taxon>Spermatophyta</taxon>
        <taxon>Magnoliopsida</taxon>
        <taxon>Liliopsida</taxon>
        <taxon>Poales</taxon>
        <taxon>Poaceae</taxon>
        <taxon>PACMAD clade</taxon>
        <taxon>Arundinoideae</taxon>
        <taxon>Arundineae</taxon>
        <taxon>Arundo</taxon>
    </lineage>
</organism>
<reference evidence="1" key="1">
    <citation type="submission" date="2014-09" db="EMBL/GenBank/DDBJ databases">
        <authorList>
            <person name="Magalhaes I.L.F."/>
            <person name="Oliveira U."/>
            <person name="Santos F.R."/>
            <person name="Vidigal T.H.D.A."/>
            <person name="Brescovit A.D."/>
            <person name="Santos A.J."/>
        </authorList>
    </citation>
    <scope>NUCLEOTIDE SEQUENCE</scope>
    <source>
        <tissue evidence="1">Shoot tissue taken approximately 20 cm above the soil surface</tissue>
    </source>
</reference>
<protein>
    <submittedName>
        <fullName evidence="1">Uncharacterized protein</fullName>
    </submittedName>
</protein>
<dbReference type="AlphaFoldDB" id="A0A0A9EH63"/>